<dbReference type="AlphaFoldDB" id="A0A1J4JS16"/>
<comment type="caution">
    <text evidence="3">The sequence shown here is derived from an EMBL/GenBank/DDBJ whole genome shotgun (WGS) entry which is preliminary data.</text>
</comment>
<evidence type="ECO:0000313" key="3">
    <source>
        <dbReference type="EMBL" id="OHT00318.1"/>
    </source>
</evidence>
<keyword evidence="2" id="KW-0732">Signal</keyword>
<dbReference type="Proteomes" id="UP000179807">
    <property type="component" value="Unassembled WGS sequence"/>
</dbReference>
<keyword evidence="1" id="KW-1133">Transmembrane helix</keyword>
<dbReference type="RefSeq" id="XP_068353454.1">
    <property type="nucleotide sequence ID" value="XM_068494022.1"/>
</dbReference>
<keyword evidence="4" id="KW-1185">Reference proteome</keyword>
<gene>
    <name evidence="3" type="ORF">TRFO_07982</name>
</gene>
<feature type="transmembrane region" description="Helical" evidence="1">
    <location>
        <begin position="974"/>
        <end position="994"/>
    </location>
</feature>
<dbReference type="GeneID" id="94828726"/>
<keyword evidence="1" id="KW-0812">Transmembrane</keyword>
<dbReference type="VEuPathDB" id="TrichDB:TRFO_07982"/>
<dbReference type="EMBL" id="MLAK01000960">
    <property type="protein sequence ID" value="OHT00318.1"/>
    <property type="molecule type" value="Genomic_DNA"/>
</dbReference>
<feature type="signal peptide" evidence="2">
    <location>
        <begin position="1"/>
        <end position="16"/>
    </location>
</feature>
<name>A0A1J4JS16_9EUKA</name>
<evidence type="ECO:0000256" key="2">
    <source>
        <dbReference type="SAM" id="SignalP"/>
    </source>
</evidence>
<sequence>MLSFLFSFCLSSYNICFFDKDNSLCPNTTEKFDISAFSDFASKKYPNEVDVHVYLFASVSTNFPIEKFENSTDLNFYGHENKYKLPIDSSKLPNFKPPLYFEHLTLKVAQDTQFNVVRFIHTTVVNENEVIITPLKANNITIDPRSLVNVGAVHADVVDITVLYFASSAQQTFYVHGNKSLKVSQIFDGPLVSFYGDSLVFNQGTAYFYINTAYWYGSISVSQPNNTQLSLQYLMANMTLKDRVINYEIGANSTLNFTECIWPSLDRVRVEVSRKGNATIILSAFNIPLFIKGSTNPLTILTNSSELAIPGLNISTSKEITIGSLLTTPTVFTIGTLYCLSDVNIVANDPNMIIVTQINGKAGNTFEAKGAAQWALMQFPPVIMRINLPTLNTIYGSHRLVIPFSMEITICKLVVDDLNGSLQIYPNIIGNPTDQQVDERFEQDITLFTCKSGLHNVTLEFNTRGLRGFTEGTNIYDLSPESSDDSIIIRQSRHIYEVNDHFCIAENETYCPDGSTFVEGDNWLSMADHEIAEMTFYVFNSTTETLNFNKFDHPVVNFIGYNHPNVSITGESIEYNISYLVANDVSFIVVGGPEAMTLGYSADLVNTQFDVPFEFVDEETYNFNTDFASIPSDNVTSHLSTMYDIPADKITLNSNSITLYNGTSVLFTLFYEASIATNYKFIYTAASKGRTVQITKGEGSEIPYQIEIAADEGSAEFIVSINQQLDKALIKFTSFGSTCTLNAENPPVSFADLLDEAVIKVTTPSTYFNFLFDASAAVTIKGTYSSLQHVIFADVILPSNLIWKTENVDIAVQNVIAVGGPSHYDNIKIDGNLTFYRGPALSVNKLSTNNARLIIPYSFNAMPQINFTSNGEITFDTLVMKFVPPIDENVFVHRNIKLYEDSTFDILCGNFNCDTVVMDYQSEIKYFNGSLCAFVKSCVKSEHGQCLRIWFDSERDPSEEQQEKDRKKTKMTNIIIGVVVAIVVIIIAVVIGIFQYKKRAQMPESLTSTILQKSSV</sequence>
<proteinExistence type="predicted"/>
<reference evidence="3" key="1">
    <citation type="submission" date="2016-10" db="EMBL/GenBank/DDBJ databases">
        <authorList>
            <person name="Benchimol M."/>
            <person name="Almeida L.G."/>
            <person name="Vasconcelos A.T."/>
            <person name="Perreira-Neves A."/>
            <person name="Rosa I.A."/>
            <person name="Tasca T."/>
            <person name="Bogo M.R."/>
            <person name="de Souza W."/>
        </authorList>
    </citation>
    <scope>NUCLEOTIDE SEQUENCE [LARGE SCALE GENOMIC DNA]</scope>
    <source>
        <strain evidence="3">K</strain>
    </source>
</reference>
<evidence type="ECO:0000313" key="4">
    <source>
        <dbReference type="Proteomes" id="UP000179807"/>
    </source>
</evidence>
<accession>A0A1J4JS16</accession>
<feature type="chain" id="PRO_5013198826" evidence="2">
    <location>
        <begin position="17"/>
        <end position="1016"/>
    </location>
</feature>
<protein>
    <submittedName>
        <fullName evidence="3">Uncharacterized protein</fullName>
    </submittedName>
</protein>
<evidence type="ECO:0000256" key="1">
    <source>
        <dbReference type="SAM" id="Phobius"/>
    </source>
</evidence>
<keyword evidence="1" id="KW-0472">Membrane</keyword>
<organism evidence="3 4">
    <name type="scientific">Tritrichomonas foetus</name>
    <dbReference type="NCBI Taxonomy" id="1144522"/>
    <lineage>
        <taxon>Eukaryota</taxon>
        <taxon>Metamonada</taxon>
        <taxon>Parabasalia</taxon>
        <taxon>Tritrichomonadida</taxon>
        <taxon>Tritrichomonadidae</taxon>
        <taxon>Tritrichomonas</taxon>
    </lineage>
</organism>